<comment type="caution">
    <text evidence="1">The sequence shown here is derived from an EMBL/GenBank/DDBJ whole genome shotgun (WGS) entry which is preliminary data.</text>
</comment>
<proteinExistence type="predicted"/>
<dbReference type="AlphaFoldDB" id="A0A2H0DYQ5"/>
<reference evidence="1 2" key="1">
    <citation type="submission" date="2017-09" db="EMBL/GenBank/DDBJ databases">
        <title>Depth-based differentiation of microbial function through sediment-hosted aquifers and enrichment of novel symbionts in the deep terrestrial subsurface.</title>
        <authorList>
            <person name="Probst A.J."/>
            <person name="Ladd B."/>
            <person name="Jarett J.K."/>
            <person name="Geller-Mcgrath D.E."/>
            <person name="Sieber C.M."/>
            <person name="Emerson J.B."/>
            <person name="Anantharaman K."/>
            <person name="Thomas B.C."/>
            <person name="Malmstrom R."/>
            <person name="Stieglmeier M."/>
            <person name="Klingl A."/>
            <person name="Woyke T."/>
            <person name="Ryan C.M."/>
            <person name="Banfield J.F."/>
        </authorList>
    </citation>
    <scope>NUCLEOTIDE SEQUENCE [LARGE SCALE GENOMIC DNA]</scope>
    <source>
        <strain evidence="1">CG22_combo_CG10-13_8_21_14_all_43_18</strain>
    </source>
</reference>
<organism evidence="1 2">
    <name type="scientific">Candidatus Campbellbacteria bacterium CG22_combo_CG10-13_8_21_14_all_43_18</name>
    <dbReference type="NCBI Taxonomy" id="1974530"/>
    <lineage>
        <taxon>Bacteria</taxon>
        <taxon>Candidatus Campbelliibacteriota</taxon>
    </lineage>
</organism>
<dbReference type="Proteomes" id="UP000231276">
    <property type="component" value="Unassembled WGS sequence"/>
</dbReference>
<dbReference type="EMBL" id="PCTS01000008">
    <property type="protein sequence ID" value="PIP86720.1"/>
    <property type="molecule type" value="Genomic_DNA"/>
</dbReference>
<evidence type="ECO:0000313" key="2">
    <source>
        <dbReference type="Proteomes" id="UP000231276"/>
    </source>
</evidence>
<protein>
    <submittedName>
        <fullName evidence="1">Uncharacterized protein</fullName>
    </submittedName>
</protein>
<evidence type="ECO:0000313" key="1">
    <source>
        <dbReference type="EMBL" id="PIP86720.1"/>
    </source>
</evidence>
<accession>A0A2H0DYQ5</accession>
<sequence length="567" mass="66517">MSDVIQQKYSEPKLIGTMPTYRDLFPEHGAVGDKFVIKILQNLYQRDCLLILSQLSKHYYKYCQKSCGGENSLDIYKQRCFELLSPETKERIQKTNPQPPKDYMVIFPEPSIIHLVKLCLRHCDDTDYTKNGGAFSQKTLHSVGKSLLVVNSIFADWQLKNTFNENRMSLDLLANLTKQQIVDKNFDMSQKMYQNYFIFNNLLSNYGSKFDLQNLFQEKFGVEVREYFAFLVVLQGQYDIKDTLEEDWVLPFLDFDIALKNLKSKYKRKLLDSLLVNGMNYKKIDMSFFNLTDIVKRPLVKLPDNKIIPMSLRRLFNRLSTSVYFDLLDSLTNEKQKVKFSQYFGYAVEDYFRNLICSIDSSVLFPHYGKAGGQEANDAILVQKDVVIFFECKKRQFHNLEFLQKGNGDYYLDRLKELCFKPLDQICKRIKDFRDGKFSIEGVGNDALVYPVIVSPTAPPLFSGAWDKFNLNQYVLPEYYNKDKRIALPEFIDFSELEQIEAVLKRQQDTDIVSLIKRKRADPVYHSANFSVFLHKNRMVFHNKRLLENYLKEVENFKELLFEPVTN</sequence>
<name>A0A2H0DYQ5_9BACT</name>
<gene>
    <name evidence="1" type="ORF">COW82_00550</name>
</gene>